<dbReference type="EMBL" id="JABEXW010000368">
    <property type="protein sequence ID" value="KAF4965146.1"/>
    <property type="molecule type" value="Genomic_DNA"/>
</dbReference>
<gene>
    <name evidence="3" type="ORF">FSARC_7013</name>
</gene>
<accession>A0A8H4X8S9</accession>
<keyword evidence="4" id="KW-1185">Reference proteome</keyword>
<dbReference type="AlphaFoldDB" id="A0A8H4X8S9"/>
<protein>
    <recommendedName>
        <fullName evidence="2">BTB domain-containing protein</fullName>
    </recommendedName>
</protein>
<organism evidence="3 4">
    <name type="scientific">Fusarium sarcochroum</name>
    <dbReference type="NCBI Taxonomy" id="1208366"/>
    <lineage>
        <taxon>Eukaryota</taxon>
        <taxon>Fungi</taxon>
        <taxon>Dikarya</taxon>
        <taxon>Ascomycota</taxon>
        <taxon>Pezizomycotina</taxon>
        <taxon>Sordariomycetes</taxon>
        <taxon>Hypocreomycetidae</taxon>
        <taxon>Hypocreales</taxon>
        <taxon>Nectriaceae</taxon>
        <taxon>Fusarium</taxon>
        <taxon>Fusarium lateritium species complex</taxon>
    </lineage>
</organism>
<dbReference type="SUPFAM" id="SSF54695">
    <property type="entry name" value="POZ domain"/>
    <property type="match status" value="1"/>
</dbReference>
<comment type="caution">
    <text evidence="3">The sequence shown here is derived from an EMBL/GenBank/DDBJ whole genome shotgun (WGS) entry which is preliminary data.</text>
</comment>
<dbReference type="Proteomes" id="UP000622797">
    <property type="component" value="Unassembled WGS sequence"/>
</dbReference>
<dbReference type="Gene3D" id="3.30.710.10">
    <property type="entry name" value="Potassium Channel Kv1.1, Chain A"/>
    <property type="match status" value="1"/>
</dbReference>
<evidence type="ECO:0000313" key="3">
    <source>
        <dbReference type="EMBL" id="KAF4965146.1"/>
    </source>
</evidence>
<reference evidence="3" key="2">
    <citation type="submission" date="2020-05" db="EMBL/GenBank/DDBJ databases">
        <authorList>
            <person name="Kim H.-S."/>
            <person name="Proctor R.H."/>
            <person name="Brown D.W."/>
        </authorList>
    </citation>
    <scope>NUCLEOTIDE SEQUENCE</scope>
    <source>
        <strain evidence="3">NRRL 20472</strain>
    </source>
</reference>
<feature type="region of interest" description="Disordered" evidence="1">
    <location>
        <begin position="17"/>
        <end position="58"/>
    </location>
</feature>
<dbReference type="OrthoDB" id="5326346at2759"/>
<dbReference type="InterPro" id="IPR000210">
    <property type="entry name" value="BTB/POZ_dom"/>
</dbReference>
<sequence length="288" mass="32941">MKKSLLELDAQGDALLVLRRPNERKIPSAGNQEASDDDAAQAVTNTSPKKQENNSLRCPTTCEDLRSLRPYRSNGDPNKIQFRVSTRHLCIVSPVFKAMIEGNYKESQPNSEGLLEIGASDWDAYALMILLDIIHCHHRDVPRRLDLETIAQVGLLVDYYDCLEVVEIFYDQWNIFIDDWNAVRWPHFIGYPASNAKRLSDDETVLLFIAWAFRSRWVFTGLTSWTITNTKGLVETDWPIPSQVFAKIDEKRVDFIDQLFSRLYGLQEDLVTSRLPDATNEDKGSSND</sequence>
<feature type="compositionally biased region" description="Polar residues" evidence="1">
    <location>
        <begin position="42"/>
        <end position="58"/>
    </location>
</feature>
<name>A0A8H4X8S9_9HYPO</name>
<dbReference type="Pfam" id="PF00651">
    <property type="entry name" value="BTB"/>
    <property type="match status" value="1"/>
</dbReference>
<proteinExistence type="predicted"/>
<feature type="domain" description="BTB" evidence="2">
    <location>
        <begin position="81"/>
        <end position="167"/>
    </location>
</feature>
<evidence type="ECO:0000256" key="1">
    <source>
        <dbReference type="SAM" id="MobiDB-lite"/>
    </source>
</evidence>
<dbReference type="InterPro" id="IPR011333">
    <property type="entry name" value="SKP1/BTB/POZ_sf"/>
</dbReference>
<reference evidence="3" key="1">
    <citation type="journal article" date="2020" name="BMC Genomics">
        <title>Correction to: Identification and distribution of gene clusters required for synthesis of sphingolipid metabolism inhibitors in diverse species of the filamentous fungus Fusarium.</title>
        <authorList>
            <person name="Kim H.S."/>
            <person name="Lohmar J.M."/>
            <person name="Busman M."/>
            <person name="Brown D.W."/>
            <person name="Naumann T.A."/>
            <person name="Divon H.H."/>
            <person name="Lysoe E."/>
            <person name="Uhlig S."/>
            <person name="Proctor R.H."/>
        </authorList>
    </citation>
    <scope>NUCLEOTIDE SEQUENCE</scope>
    <source>
        <strain evidence="3">NRRL 20472</strain>
    </source>
</reference>
<evidence type="ECO:0000259" key="2">
    <source>
        <dbReference type="Pfam" id="PF00651"/>
    </source>
</evidence>
<evidence type="ECO:0000313" key="4">
    <source>
        <dbReference type="Proteomes" id="UP000622797"/>
    </source>
</evidence>